<evidence type="ECO:0000256" key="4">
    <source>
        <dbReference type="ARBA" id="ARBA00022603"/>
    </source>
</evidence>
<evidence type="ECO:0000256" key="2">
    <source>
        <dbReference type="ARBA" id="ARBA00004286"/>
    </source>
</evidence>
<evidence type="ECO:0000256" key="7">
    <source>
        <dbReference type="ARBA" id="ARBA00023242"/>
    </source>
</evidence>
<dbReference type="Pfam" id="PF17907">
    <property type="entry name" value="AWS"/>
    <property type="match status" value="1"/>
</dbReference>
<name>A0A914CK02_9BILA</name>
<dbReference type="InterPro" id="IPR050777">
    <property type="entry name" value="SET2_Histone-Lys_MeTrsfase"/>
</dbReference>
<keyword evidence="4" id="KW-0489">Methyltransferase</keyword>
<keyword evidence="5" id="KW-0808">Transferase</keyword>
<dbReference type="GO" id="GO:0005634">
    <property type="term" value="C:nucleus"/>
    <property type="evidence" value="ECO:0007669"/>
    <property type="project" value="UniProtKB-SubCell"/>
</dbReference>
<dbReference type="Gene3D" id="2.170.270.10">
    <property type="entry name" value="SET domain"/>
    <property type="match status" value="1"/>
</dbReference>
<keyword evidence="7" id="KW-0539">Nucleus</keyword>
<keyword evidence="3" id="KW-0158">Chromosome</keyword>
<evidence type="ECO:0000256" key="6">
    <source>
        <dbReference type="ARBA" id="ARBA00022691"/>
    </source>
</evidence>
<sequence>MQVNKKRPLQIVTLYYIDGENNAEPRAKYQRTTQRPKTGIVTNVRVRLRSHEDYEKEYDETLVEKCLHEEPIREEIVYTAEETESIIHQYEQRQKDYIDIESTNLLETPVDTPKRLSIDREPEKSQHLELPPKIDMCLPSTSYVREYEFMEDSRIVIEDMPRLLLESLPPFTQIESNLYSKKINIPNEKKAVRCICNQTIQELKHGFGCDSSCLNRKLRMECPNRCPSGDFCTNKRLKKSLYAKVVTDFIGSEDRWGLFAEEIIENGQFIIEFIGEVITSDAMQNRKELYAKKPGHKKTYYLGLKNGFYIDATSHGNSSRFINQSDSPNSELQTWVVDRHLRIGFFAIKTIHEGDEITCIFNDVL</sequence>
<dbReference type="AlphaFoldDB" id="A0A914CK02"/>
<dbReference type="PANTHER" id="PTHR22884">
    <property type="entry name" value="SET DOMAIN PROTEINS"/>
    <property type="match status" value="1"/>
</dbReference>
<dbReference type="SMART" id="SM00317">
    <property type="entry name" value="SET"/>
    <property type="match status" value="1"/>
</dbReference>
<evidence type="ECO:0000256" key="5">
    <source>
        <dbReference type="ARBA" id="ARBA00022679"/>
    </source>
</evidence>
<keyword evidence="10" id="KW-1185">Reference proteome</keyword>
<evidence type="ECO:0000313" key="10">
    <source>
        <dbReference type="Proteomes" id="UP000887540"/>
    </source>
</evidence>
<evidence type="ECO:0000313" key="11">
    <source>
        <dbReference type="WBParaSite" id="ACRNAN_scaffold11215.g21066.t1"/>
    </source>
</evidence>
<dbReference type="SUPFAM" id="SSF82199">
    <property type="entry name" value="SET domain"/>
    <property type="match status" value="1"/>
</dbReference>
<dbReference type="InterPro" id="IPR006560">
    <property type="entry name" value="AWS_dom"/>
</dbReference>
<dbReference type="GO" id="GO:0032259">
    <property type="term" value="P:methylation"/>
    <property type="evidence" value="ECO:0007669"/>
    <property type="project" value="UniProtKB-KW"/>
</dbReference>
<feature type="domain" description="SET" evidence="8">
    <location>
        <begin position="233"/>
        <end position="362"/>
    </location>
</feature>
<feature type="domain" description="AWS" evidence="9">
    <location>
        <begin position="189"/>
        <end position="241"/>
    </location>
</feature>
<protein>
    <submittedName>
        <fullName evidence="11">SET domain-containing protein</fullName>
    </submittedName>
</protein>
<proteinExistence type="predicted"/>
<evidence type="ECO:0000259" key="9">
    <source>
        <dbReference type="PROSITE" id="PS51215"/>
    </source>
</evidence>
<dbReference type="InterPro" id="IPR001214">
    <property type="entry name" value="SET_dom"/>
</dbReference>
<keyword evidence="6" id="KW-0949">S-adenosyl-L-methionine</keyword>
<dbReference type="WBParaSite" id="ACRNAN_scaffold11215.g21066.t1">
    <property type="protein sequence ID" value="ACRNAN_scaffold11215.g21066.t1"/>
    <property type="gene ID" value="ACRNAN_scaffold11215.g21066"/>
</dbReference>
<dbReference type="PROSITE" id="PS50280">
    <property type="entry name" value="SET"/>
    <property type="match status" value="1"/>
</dbReference>
<dbReference type="InterPro" id="IPR046341">
    <property type="entry name" value="SET_dom_sf"/>
</dbReference>
<dbReference type="GO" id="GO:0042054">
    <property type="term" value="F:histone methyltransferase activity"/>
    <property type="evidence" value="ECO:0007669"/>
    <property type="project" value="InterPro"/>
</dbReference>
<comment type="subcellular location">
    <subcellularLocation>
        <location evidence="2">Chromosome</location>
    </subcellularLocation>
    <subcellularLocation>
        <location evidence="1">Nucleus</location>
    </subcellularLocation>
</comment>
<evidence type="ECO:0000256" key="3">
    <source>
        <dbReference type="ARBA" id="ARBA00022454"/>
    </source>
</evidence>
<evidence type="ECO:0000259" key="8">
    <source>
        <dbReference type="PROSITE" id="PS50280"/>
    </source>
</evidence>
<dbReference type="Proteomes" id="UP000887540">
    <property type="component" value="Unplaced"/>
</dbReference>
<dbReference type="PROSITE" id="PS51215">
    <property type="entry name" value="AWS"/>
    <property type="match status" value="1"/>
</dbReference>
<dbReference type="SMART" id="SM00570">
    <property type="entry name" value="AWS"/>
    <property type="match status" value="1"/>
</dbReference>
<evidence type="ECO:0000256" key="1">
    <source>
        <dbReference type="ARBA" id="ARBA00004123"/>
    </source>
</evidence>
<dbReference type="Pfam" id="PF00856">
    <property type="entry name" value="SET"/>
    <property type="match status" value="1"/>
</dbReference>
<reference evidence="11" key="1">
    <citation type="submission" date="2022-11" db="UniProtKB">
        <authorList>
            <consortium name="WormBaseParasite"/>
        </authorList>
    </citation>
    <scope>IDENTIFICATION</scope>
</reference>
<dbReference type="GO" id="GO:0005694">
    <property type="term" value="C:chromosome"/>
    <property type="evidence" value="ECO:0007669"/>
    <property type="project" value="UniProtKB-SubCell"/>
</dbReference>
<accession>A0A914CK02</accession>
<organism evidence="10 11">
    <name type="scientific">Acrobeloides nanus</name>
    <dbReference type="NCBI Taxonomy" id="290746"/>
    <lineage>
        <taxon>Eukaryota</taxon>
        <taxon>Metazoa</taxon>
        <taxon>Ecdysozoa</taxon>
        <taxon>Nematoda</taxon>
        <taxon>Chromadorea</taxon>
        <taxon>Rhabditida</taxon>
        <taxon>Tylenchina</taxon>
        <taxon>Cephalobomorpha</taxon>
        <taxon>Cephaloboidea</taxon>
        <taxon>Cephalobidae</taxon>
        <taxon>Acrobeloides</taxon>
    </lineage>
</organism>